<dbReference type="InterPro" id="IPR020837">
    <property type="entry name" value="Fibrinogen_CS"/>
</dbReference>
<feature type="compositionally biased region" description="Basic and acidic residues" evidence="6">
    <location>
        <begin position="1171"/>
        <end position="1181"/>
    </location>
</feature>
<feature type="compositionally biased region" description="Basic and acidic residues" evidence="6">
    <location>
        <begin position="239"/>
        <end position="316"/>
    </location>
</feature>
<keyword evidence="10" id="KW-1185">Reference proteome</keyword>
<feature type="compositionally biased region" description="Polar residues" evidence="6">
    <location>
        <begin position="902"/>
        <end position="916"/>
    </location>
</feature>
<keyword evidence="4" id="KW-0325">Glycoprotein</keyword>
<sequence>MRLTALCICGTLLAFTSLSWTTVDSDEGDLLEYGGFGPCAATLRPEGPCRHGQDESTCPYLFSMPPMTVYLPKQLSELEKIVEDLQKLKDNVDQLRRMCADCTVSQTERECGRQREREHEKLNEKGTERHKDERNSLNERNPERLKEFRQECGTDRLKPGKSMKGDGDTDSGKRTTLEEKGRKKWETERESNKGVVKENEDEETRKAVAENDGNTQGEGAKGKDELGQAKVPTAGGNERIVDIVTEKVVERNNKERETDRNKEKGGRGISKGDQEDMSESGKERRITTNIKNKEKKEESDRHVWRDKTKEAERNTQTEEDGGSDGIKMSVDRGEHTNKDQEQNREERKKEMEWGIIVDRNNEKPKQTESIGRAEKEKTIKEGEVEEEEEREIKTEVGKTVQSVQRDSDGELSSSKPIERTDFVSIRPTPHFTVTVAQRHGFKDSNEAETFTSSLPSPPGSSSTSRLLTGVDQEMTITADRLPTQSKGLGAAGIYEHPRPDAEAGVRTTTRPTITATVGTQGGSIQQITRATTRVTSTTSARPGAGLQGRVSSTMATASTTTPHQNLHTTTFPGVAGRSRWTAKKNISSNTKTRVKPLPGRGPKPGENHKPAIKPELDRRLKKPKNDRNPDQAPLLDKKTTHDQKQKPSHQKPTTDQRPKPDRGPKRDQRPSTGNLPTDQGRNNIQTPNLDQEHTTDQNQLPVQKPKSHQRPTSHQRPETLNRTGSDKDPQTDQDPEIPSNNQNSKKPLHPLKSDKLDQKQKPPKKPKSEEKSQLDQKSTINHYVPSVQEPEPETETASLTPRPGQNPVRDPDESPSPEPKSVQHLSPGQKLKPERTLTTPSDQKPKPNQTPKTEGKQKPDQKSTINQYVPTYQEPDPDRGETASFKPKPDQNPVTEFEETSEINPTTESKSVQDLSPGQKLKPDRTLIKPSDQKPKPNQTPKTEGKQKPDQKSTINQYVPTYQEPDPDRGETASFKPKPDQNPVTEFEETSEINPTTESKSVQDLSPGQKLKPDRTLIKPSDQKPKPNHKPKTEEKQKPDQRTTIEQYDPSVQELDPERSETVSLTPKPDQNPGTELLENPDESPSPEPKSVQDSSPGQKLTPDHTLINPSNQKPKPNQNHFMEFEENSDINPTTEPNSVQDSSSGKKLTPDHTLIKPSDQLPKPNQNPKTEGKQKPDERSTINQYVPSYQEPDPERTETASFTPKPKQNPGTESFESLDTNPSPEPKSDQASSPGQKLTPDRTQIKPSDQKPKPHIKPKTEEKQKPDQKTKLNQYVPSVQEPDPERSETVSLKPKPKQNPATAFEGNSDTNPTTEPKSVQDSSSGKKLTPDRTLIKPSDHLPKPNQNTKTEGKQKPDERSTINQYVHTYREPEPERDETASLTPKPKQNPGTESLESSDTNPSPEPKSDQDSSPGQKLTPDRTQIKPSDQKPKPHIKPKTEEKQKPDQRSTIKETVPSVQQPDPERSETASTTPKPKQNPGTELLESSDILTSPEPNSVRDSSTGQKRPRDRTKIKPSDQKPKPDQNPKTEEKQKPDQRSTIKQYVPSVQEPDPEISETVSLKPKPDQNPATEFEENSDINPTTEPKSAQDSSARQKRPRDRTQIKPSDQKPKPDQNPKTEEKQKPDQRTTIKQYDPSVQEPDPEISESVSLKPKPDQNPATEFEENSDINPTTEPKSAQDSSAGQKRPRDRTQIKPSDQKPKPDQNPKTEEKQKPDQRTTIKQYDPSVQEPDPERSETASLKPKPDQNPGREFVENSDRNVTTEPNAVRDSSRREKPKPDRALIKPKPSQKTHKTHQKPKPGQLPKLNQKHPDPAKGQKTKPHVKPKPNQRPQTNQEFKTPRPDEMPDLNPKSVPDEIPGAESNKTSKPRPPTKPRVKPGATSFQRPKPSVQLKPSPKTKTDLDPPQITRTTTDSIQNTQTDMPPASGHKKQTADMTHSPGETDFSPSRMKTITLGPKTSNSLETGPFHRLHAPPEGFTMSPNSRITSDLRPQTVGQPPSIPMTTRPNKFMHRILPSVIPSTSPGSTKPNEASDSVSRLQPKILHNMEETAPRQTPDPDKTLIAVPSPSAKTTSTTSPDIRSTNPATSGPEPLAPEASTPSARELRVKINQVAAFFNNSLSPNGRLTDEGGSRPDRTDSKRPTLPSKGTSLKRDCSDYLLRGDTKSGVYLVTPDLRGRSFSVFCDMELDGGGWTLLQRRQDGSVSFNRTWAEYRSGFGELNGGEFWLGNNMIHVLTRDRDMTLRVELEDSDGVMEYAEYEQFKVASERWRYRLTVDGYSGTAGDALRFSKSYDHNNRAFTTPDRDHDRYPSGNCGAYYSSGWWFDACMAANLNGRYYVGKYKGVRDGIFWGTWRNISTEYYPTNDRQSFKTVRMMIRPKGFRP</sequence>
<comment type="subcellular location">
    <subcellularLocation>
        <location evidence="1">Secreted</location>
    </subcellularLocation>
</comment>
<feature type="compositionally biased region" description="Low complexity" evidence="6">
    <location>
        <begin position="551"/>
        <end position="570"/>
    </location>
</feature>
<feature type="compositionally biased region" description="Polar residues" evidence="6">
    <location>
        <begin position="1580"/>
        <end position="1594"/>
    </location>
</feature>
<feature type="compositionally biased region" description="Polar residues" evidence="6">
    <location>
        <begin position="1390"/>
        <end position="1403"/>
    </location>
</feature>
<evidence type="ECO:0000313" key="9">
    <source>
        <dbReference type="Ensembl" id="ENSSAUP00010058364.1"/>
    </source>
</evidence>
<feature type="compositionally biased region" description="Basic and acidic residues" evidence="6">
    <location>
        <begin position="1351"/>
        <end position="1361"/>
    </location>
</feature>
<dbReference type="SMART" id="SM00186">
    <property type="entry name" value="FBG"/>
    <property type="match status" value="1"/>
</dbReference>
<evidence type="ECO:0000256" key="2">
    <source>
        <dbReference type="ARBA" id="ARBA00022525"/>
    </source>
</evidence>
<protein>
    <submittedName>
        <fullName evidence="9">Serine/arginine repetitive matrix protein 2-like</fullName>
    </submittedName>
</protein>
<dbReference type="InterPro" id="IPR037579">
    <property type="entry name" value="FIB_ANG-like"/>
</dbReference>
<feature type="compositionally biased region" description="Basic and acidic residues" evidence="6">
    <location>
        <begin position="652"/>
        <end position="669"/>
    </location>
</feature>
<evidence type="ECO:0000256" key="6">
    <source>
        <dbReference type="SAM" id="MobiDB-lite"/>
    </source>
</evidence>
<keyword evidence="7" id="KW-0732">Signal</keyword>
<feature type="signal peptide" evidence="7">
    <location>
        <begin position="1"/>
        <end position="21"/>
    </location>
</feature>
<dbReference type="PANTHER" id="PTHR47221:SF5">
    <property type="entry name" value="FIBRINOGEN C-TERMINAL DOMAIN-CONTAINING PROTEIN"/>
    <property type="match status" value="1"/>
</dbReference>
<dbReference type="GO" id="GO:0070527">
    <property type="term" value="P:platelet aggregation"/>
    <property type="evidence" value="ECO:0007669"/>
    <property type="project" value="TreeGrafter"/>
</dbReference>
<feature type="compositionally biased region" description="Polar residues" evidence="6">
    <location>
        <begin position="1947"/>
        <end position="1966"/>
    </location>
</feature>
<feature type="compositionally biased region" description="Polar residues" evidence="6">
    <location>
        <begin position="992"/>
        <end position="1006"/>
    </location>
</feature>
<evidence type="ECO:0000256" key="5">
    <source>
        <dbReference type="SAM" id="Coils"/>
    </source>
</evidence>
<feature type="compositionally biased region" description="Polar residues" evidence="6">
    <location>
        <begin position="836"/>
        <end position="852"/>
    </location>
</feature>
<keyword evidence="3" id="KW-1015">Disulfide bond</keyword>
<feature type="compositionally biased region" description="Polar residues" evidence="6">
    <location>
        <begin position="1230"/>
        <end position="1239"/>
    </location>
</feature>
<dbReference type="Gene3D" id="3.90.215.10">
    <property type="entry name" value="Gamma Fibrinogen, chain A, domain 1"/>
    <property type="match status" value="1"/>
</dbReference>
<feature type="compositionally biased region" description="Basic and acidic residues" evidence="6">
    <location>
        <begin position="2128"/>
        <end position="2143"/>
    </location>
</feature>
<feature type="region of interest" description="Disordered" evidence="6">
    <location>
        <begin position="536"/>
        <end position="2103"/>
    </location>
</feature>
<dbReference type="OrthoDB" id="8885650at2759"/>
<feature type="compositionally biased region" description="Basic and acidic residues" evidence="6">
    <location>
        <begin position="715"/>
        <end position="730"/>
    </location>
</feature>
<evidence type="ECO:0000313" key="10">
    <source>
        <dbReference type="Proteomes" id="UP000472265"/>
    </source>
</evidence>
<dbReference type="OMA" id="QERPDQM"/>
<gene>
    <name evidence="9" type="primary">LOC115586736</name>
</gene>
<dbReference type="GeneID" id="115586736"/>
<evidence type="ECO:0000256" key="4">
    <source>
        <dbReference type="ARBA" id="ARBA00023180"/>
    </source>
</evidence>
<feature type="compositionally biased region" description="Low complexity" evidence="6">
    <location>
        <begin position="451"/>
        <end position="465"/>
    </location>
</feature>
<dbReference type="PROSITE" id="PS51406">
    <property type="entry name" value="FIBRINOGEN_C_2"/>
    <property type="match status" value="1"/>
</dbReference>
<feature type="chain" id="PRO_5025543287" evidence="7">
    <location>
        <begin position="22"/>
        <end position="2385"/>
    </location>
</feature>
<feature type="compositionally biased region" description="Polar residues" evidence="6">
    <location>
        <begin position="670"/>
        <end position="689"/>
    </location>
</feature>
<feature type="compositionally biased region" description="Basic and acidic residues" evidence="6">
    <location>
        <begin position="751"/>
        <end position="774"/>
    </location>
</feature>
<dbReference type="GO" id="GO:0034116">
    <property type="term" value="P:positive regulation of heterotypic cell-cell adhesion"/>
    <property type="evidence" value="ECO:0007669"/>
    <property type="project" value="TreeGrafter"/>
</dbReference>
<evidence type="ECO:0000256" key="7">
    <source>
        <dbReference type="SAM" id="SignalP"/>
    </source>
</evidence>
<dbReference type="PANTHER" id="PTHR47221">
    <property type="entry name" value="FIBRINOGEN ALPHA CHAIN"/>
    <property type="match status" value="1"/>
</dbReference>
<dbReference type="InterPro" id="IPR002181">
    <property type="entry name" value="Fibrinogen_a/b/g_C_dom"/>
</dbReference>
<feature type="compositionally biased region" description="Low complexity" evidence="6">
    <location>
        <begin position="2068"/>
        <end position="2080"/>
    </location>
</feature>
<dbReference type="GO" id="GO:0005577">
    <property type="term" value="C:fibrinogen complex"/>
    <property type="evidence" value="ECO:0007669"/>
    <property type="project" value="TreeGrafter"/>
</dbReference>
<feature type="compositionally biased region" description="Basic and acidic residues" evidence="6">
    <location>
        <begin position="110"/>
        <end position="209"/>
    </location>
</feature>
<feature type="compositionally biased region" description="Basic and acidic residues" evidence="6">
    <location>
        <begin position="1513"/>
        <end position="1541"/>
    </location>
</feature>
<feature type="compositionally biased region" description="Polar residues" evidence="6">
    <location>
        <begin position="1130"/>
        <end position="1147"/>
    </location>
</feature>
<proteinExistence type="predicted"/>
<evidence type="ECO:0000256" key="1">
    <source>
        <dbReference type="ARBA" id="ARBA00004613"/>
    </source>
</evidence>
<feature type="compositionally biased region" description="Basic and acidic residues" evidence="6">
    <location>
        <begin position="329"/>
        <end position="352"/>
    </location>
</feature>
<feature type="domain" description="Fibrinogen C-terminal" evidence="8">
    <location>
        <begin position="2148"/>
        <end position="2382"/>
    </location>
</feature>
<evidence type="ECO:0000259" key="8">
    <source>
        <dbReference type="PROSITE" id="PS51406"/>
    </source>
</evidence>
<feature type="compositionally biased region" description="Polar residues" evidence="6">
    <location>
        <begin position="2021"/>
        <end position="2040"/>
    </location>
</feature>
<dbReference type="PROSITE" id="PS00514">
    <property type="entry name" value="FIBRINOGEN_C_1"/>
    <property type="match status" value="1"/>
</dbReference>
<dbReference type="FunFam" id="3.90.215.10:FF:000001">
    <property type="entry name" value="Tenascin isoform 1"/>
    <property type="match status" value="1"/>
</dbReference>
<feature type="region of interest" description="Disordered" evidence="6">
    <location>
        <begin position="439"/>
        <end position="465"/>
    </location>
</feature>
<accession>A0A671Y4A4</accession>
<organism evidence="9 10">
    <name type="scientific">Sparus aurata</name>
    <name type="common">Gilthead sea bream</name>
    <dbReference type="NCBI Taxonomy" id="8175"/>
    <lineage>
        <taxon>Eukaryota</taxon>
        <taxon>Metazoa</taxon>
        <taxon>Chordata</taxon>
        <taxon>Craniata</taxon>
        <taxon>Vertebrata</taxon>
        <taxon>Euteleostomi</taxon>
        <taxon>Actinopterygii</taxon>
        <taxon>Neopterygii</taxon>
        <taxon>Teleostei</taxon>
        <taxon>Neoteleostei</taxon>
        <taxon>Acanthomorphata</taxon>
        <taxon>Eupercaria</taxon>
        <taxon>Spariformes</taxon>
        <taxon>Sparidae</taxon>
        <taxon>Sparus</taxon>
    </lineage>
</organism>
<feature type="compositionally biased region" description="Basic residues" evidence="6">
    <location>
        <begin position="1790"/>
        <end position="1801"/>
    </location>
</feature>
<reference evidence="9" key="2">
    <citation type="submission" date="2025-08" db="UniProtKB">
        <authorList>
            <consortium name="Ensembl"/>
        </authorList>
    </citation>
    <scope>IDENTIFICATION</scope>
</reference>
<reference evidence="9" key="1">
    <citation type="submission" date="2021-04" db="EMBL/GenBank/DDBJ databases">
        <authorList>
            <consortium name="Wellcome Sanger Institute Data Sharing"/>
        </authorList>
    </citation>
    <scope>NUCLEOTIDE SEQUENCE [LARGE SCALE GENOMIC DNA]</scope>
</reference>
<feature type="compositionally biased region" description="Basic and acidic residues" evidence="6">
    <location>
        <begin position="1772"/>
        <end position="1785"/>
    </location>
</feature>
<feature type="region of interest" description="Disordered" evidence="6">
    <location>
        <begin position="2120"/>
        <end position="2154"/>
    </location>
</feature>
<feature type="compositionally biased region" description="Basic and acidic residues" evidence="6">
    <location>
        <begin position="1011"/>
        <end position="1043"/>
    </location>
</feature>
<dbReference type="Ensembl" id="ENSSAUT00010061260.1">
    <property type="protein sequence ID" value="ENSSAUP00010058364.1"/>
    <property type="gene ID" value="ENSSAUG00010023837.1"/>
</dbReference>
<dbReference type="Pfam" id="PF00147">
    <property type="entry name" value="Fibrinogen_C"/>
    <property type="match status" value="1"/>
</dbReference>
<keyword evidence="5" id="KW-0175">Coiled coil</keyword>
<feature type="coiled-coil region" evidence="5">
    <location>
        <begin position="71"/>
        <end position="98"/>
    </location>
</feature>
<name>A0A671Y4A4_SPAAU</name>
<feature type="compositionally biased region" description="Basic and acidic residues" evidence="6">
    <location>
        <begin position="1420"/>
        <end position="1453"/>
    </location>
</feature>
<feature type="compositionally biased region" description="Low complexity" evidence="6">
    <location>
        <begin position="1109"/>
        <end position="1120"/>
    </location>
</feature>
<feature type="compositionally biased region" description="Basic and acidic residues" evidence="6">
    <location>
        <begin position="1369"/>
        <end position="1380"/>
    </location>
</feature>
<dbReference type="InterPro" id="IPR014716">
    <property type="entry name" value="Fibrinogen_a/b/g_C_1"/>
</dbReference>
<feature type="compositionally biased region" description="Basic and acidic residues" evidence="6">
    <location>
        <begin position="1329"/>
        <end position="1343"/>
    </location>
</feature>
<dbReference type="RefSeq" id="XP_030281914.1">
    <property type="nucleotide sequence ID" value="XM_030426054.1"/>
</dbReference>
<feature type="compositionally biased region" description="Basic and acidic residues" evidence="6">
    <location>
        <begin position="921"/>
        <end position="935"/>
    </location>
</feature>
<feature type="compositionally biased region" description="Polar residues" evidence="6">
    <location>
        <begin position="1910"/>
        <end position="1924"/>
    </location>
</feature>
<feature type="compositionally biased region" description="Polar residues" evidence="6">
    <location>
        <begin position="1300"/>
        <end position="1327"/>
    </location>
</feature>
<dbReference type="GO" id="GO:0042730">
    <property type="term" value="P:fibrinolysis"/>
    <property type="evidence" value="ECO:0007669"/>
    <property type="project" value="TreeGrafter"/>
</dbReference>
<feature type="region of interest" description="Disordered" evidence="6">
    <location>
        <begin position="110"/>
        <end position="423"/>
    </location>
</feature>
<dbReference type="GO" id="GO:0005201">
    <property type="term" value="F:extracellular matrix structural constituent"/>
    <property type="evidence" value="ECO:0007669"/>
    <property type="project" value="TreeGrafter"/>
</dbReference>
<feature type="compositionally biased region" description="Basic and acidic residues" evidence="6">
    <location>
        <begin position="359"/>
        <end position="382"/>
    </location>
</feature>
<keyword evidence="2" id="KW-0964">Secreted</keyword>
<feature type="compositionally biased region" description="Basic and acidic residues" evidence="6">
    <location>
        <begin position="2047"/>
        <end position="2062"/>
    </location>
</feature>
<evidence type="ECO:0000256" key="3">
    <source>
        <dbReference type="ARBA" id="ARBA00023157"/>
    </source>
</evidence>
<dbReference type="SUPFAM" id="SSF56496">
    <property type="entry name" value="Fibrinogen C-terminal domain-like"/>
    <property type="match status" value="1"/>
</dbReference>
<feature type="compositionally biased region" description="Polar residues" evidence="6">
    <location>
        <begin position="1210"/>
        <end position="1223"/>
    </location>
</feature>
<feature type="compositionally biased region" description="Basic residues" evidence="6">
    <location>
        <begin position="1820"/>
        <end position="1830"/>
    </location>
</feature>
<dbReference type="Proteomes" id="UP000472265">
    <property type="component" value="Chromosome 8"/>
</dbReference>
<feature type="compositionally biased region" description="Basic and acidic residues" evidence="6">
    <location>
        <begin position="1692"/>
        <end position="1721"/>
    </location>
</feature>
<feature type="compositionally biased region" description="Basic and acidic residues" evidence="6">
    <location>
        <begin position="1602"/>
        <end position="1631"/>
    </location>
</feature>
<feature type="compositionally biased region" description="Polar residues" evidence="6">
    <location>
        <begin position="1982"/>
        <end position="2009"/>
    </location>
</feature>
<dbReference type="InParanoid" id="A0A671Y4A4"/>
<feature type="compositionally biased region" description="Basic and acidic residues" evidence="6">
    <location>
        <begin position="603"/>
        <end position="645"/>
    </location>
</feature>
<dbReference type="CDD" id="cd00087">
    <property type="entry name" value="FReD"/>
    <property type="match status" value="1"/>
</dbReference>
<feature type="compositionally biased region" description="Polar residues" evidence="6">
    <location>
        <begin position="1490"/>
        <end position="1507"/>
    </location>
</feature>
<reference evidence="9" key="3">
    <citation type="submission" date="2025-09" db="UniProtKB">
        <authorList>
            <consortium name="Ensembl"/>
        </authorList>
    </citation>
    <scope>IDENTIFICATION</scope>
</reference>
<dbReference type="InterPro" id="IPR036056">
    <property type="entry name" value="Fibrinogen-like_C"/>
</dbReference>
<feature type="compositionally biased region" description="Polar residues" evidence="6">
    <location>
        <begin position="399"/>
        <end position="415"/>
    </location>
</feature>
<dbReference type="NCBIfam" id="NF040941">
    <property type="entry name" value="GGGWT_bact"/>
    <property type="match status" value="1"/>
</dbReference>
<dbReference type="GO" id="GO:0030674">
    <property type="term" value="F:protein-macromolecule adaptor activity"/>
    <property type="evidence" value="ECO:0007669"/>
    <property type="project" value="TreeGrafter"/>
</dbReference>
<feature type="compositionally biased region" description="Polar residues" evidence="6">
    <location>
        <begin position="1670"/>
        <end position="1686"/>
    </location>
</feature>
<feature type="compositionally biased region" description="Basic residues" evidence="6">
    <location>
        <begin position="1869"/>
        <end position="1879"/>
    </location>
</feature>
<dbReference type="GeneTree" id="ENSGT00940000157946"/>
<feature type="compositionally biased region" description="Polar residues" evidence="6">
    <location>
        <begin position="1470"/>
        <end position="1482"/>
    </location>
</feature>
<dbReference type="GO" id="GO:0072377">
    <property type="term" value="P:blood coagulation, common pathway"/>
    <property type="evidence" value="ECO:0007669"/>
    <property type="project" value="TreeGrafter"/>
</dbReference>
<feature type="compositionally biased region" description="Basic and acidic residues" evidence="6">
    <location>
        <begin position="1240"/>
        <end position="1271"/>
    </location>
</feature>